<dbReference type="EMBL" id="JADBDZ010000001">
    <property type="protein sequence ID" value="MBE1532759.1"/>
    <property type="molecule type" value="Genomic_DNA"/>
</dbReference>
<organism evidence="1 2">
    <name type="scientific">Actinomadura algeriensis</name>
    <dbReference type="NCBI Taxonomy" id="1679523"/>
    <lineage>
        <taxon>Bacteria</taxon>
        <taxon>Bacillati</taxon>
        <taxon>Actinomycetota</taxon>
        <taxon>Actinomycetes</taxon>
        <taxon>Streptosporangiales</taxon>
        <taxon>Thermomonosporaceae</taxon>
        <taxon>Actinomadura</taxon>
    </lineage>
</organism>
<keyword evidence="2" id="KW-1185">Reference proteome</keyword>
<sequence length="35" mass="3880">MLLALSTSEDSPPLEPDVARMLGDGWQALIERIVR</sequence>
<evidence type="ECO:0000313" key="2">
    <source>
        <dbReference type="Proteomes" id="UP000627838"/>
    </source>
</evidence>
<name>A0ABR9JQB2_9ACTN</name>
<protein>
    <recommendedName>
        <fullName evidence="3">TetR family transcriptional regulator</fullName>
    </recommendedName>
</protein>
<accession>A0ABR9JQB2</accession>
<dbReference type="Proteomes" id="UP000627838">
    <property type="component" value="Unassembled WGS sequence"/>
</dbReference>
<proteinExistence type="predicted"/>
<gene>
    <name evidence="1" type="ORF">H4W34_002592</name>
</gene>
<evidence type="ECO:0008006" key="3">
    <source>
        <dbReference type="Google" id="ProtNLM"/>
    </source>
</evidence>
<reference evidence="1 2" key="1">
    <citation type="submission" date="2020-10" db="EMBL/GenBank/DDBJ databases">
        <title>Sequencing the genomes of 1000 actinobacteria strains.</title>
        <authorList>
            <person name="Klenk H.-P."/>
        </authorList>
    </citation>
    <scope>NUCLEOTIDE SEQUENCE [LARGE SCALE GENOMIC DNA]</scope>
    <source>
        <strain evidence="1 2">DSM 46744</strain>
    </source>
</reference>
<comment type="caution">
    <text evidence="1">The sequence shown here is derived from an EMBL/GenBank/DDBJ whole genome shotgun (WGS) entry which is preliminary data.</text>
</comment>
<evidence type="ECO:0000313" key="1">
    <source>
        <dbReference type="EMBL" id="MBE1532759.1"/>
    </source>
</evidence>